<evidence type="ECO:0000256" key="1">
    <source>
        <dbReference type="ARBA" id="ARBA00022723"/>
    </source>
</evidence>
<dbReference type="GO" id="GO:0004493">
    <property type="term" value="F:methylmalonyl-CoA epimerase activity"/>
    <property type="evidence" value="ECO:0007669"/>
    <property type="project" value="TreeGrafter"/>
</dbReference>
<feature type="domain" description="VOC" evidence="3">
    <location>
        <begin position="35"/>
        <end position="152"/>
    </location>
</feature>
<dbReference type="Pfam" id="PF00903">
    <property type="entry name" value="Glyoxalase"/>
    <property type="match status" value="2"/>
</dbReference>
<feature type="signal peptide" evidence="2">
    <location>
        <begin position="1"/>
        <end position="23"/>
    </location>
</feature>
<dbReference type="InterPro" id="IPR004360">
    <property type="entry name" value="Glyas_Fos-R_dOase_dom"/>
</dbReference>
<reference evidence="4 5" key="1">
    <citation type="submission" date="2016-10" db="EMBL/GenBank/DDBJ databases">
        <authorList>
            <person name="de Groot N.N."/>
        </authorList>
    </citation>
    <scope>NUCLEOTIDE SEQUENCE [LARGE SCALE GENOMIC DNA]</scope>
    <source>
        <strain evidence="4 5">DSM 22489</strain>
    </source>
</reference>
<dbReference type="InterPro" id="IPR029068">
    <property type="entry name" value="Glyas_Bleomycin-R_OHBP_Dase"/>
</dbReference>
<evidence type="ECO:0000259" key="3">
    <source>
        <dbReference type="PROSITE" id="PS51819"/>
    </source>
</evidence>
<dbReference type="PANTHER" id="PTHR43048:SF3">
    <property type="entry name" value="METHYLMALONYL-COA EPIMERASE, MITOCHONDRIAL"/>
    <property type="match status" value="1"/>
</dbReference>
<sequence>MRPTLLLALIFAVLASTTGTSLAQHPQPQRPAITGIAFMRVYSTDPAAAERFYGTTLGLTRVVADSSDAKWVYAVNSRQWVEVLPHTPPPSATQRMVAVAFMTRDAAALERYLNAKGVATTEPMHDGEFGVRDPEGNLVLFVDGHEREGVAKLVAAAPTSETAASQRIIHVGFIVRDRAKEDTFWREVLGFTPYWHGGRTESETDWVSQQVPEGQDWLEYMLSASATPTLKETGTQDHFSLGTERIQTVLARLQANGCTDAQCRAIQVGHDGKIQLNLFDPDQTRAEFMEFTPAIKSCCSPMLGHPPGPIEAK</sequence>
<dbReference type="EMBL" id="FNVA01000003">
    <property type="protein sequence ID" value="SEG20453.1"/>
    <property type="molecule type" value="Genomic_DNA"/>
</dbReference>
<proteinExistence type="predicted"/>
<dbReference type="RefSeq" id="WP_146072107.1">
    <property type="nucleotide sequence ID" value="NZ_FNVA01000003.1"/>
</dbReference>
<dbReference type="InterPro" id="IPR037523">
    <property type="entry name" value="VOC_core"/>
</dbReference>
<dbReference type="OrthoDB" id="108351at2"/>
<dbReference type="Proteomes" id="UP000236728">
    <property type="component" value="Unassembled WGS sequence"/>
</dbReference>
<organism evidence="4 5">
    <name type="scientific">Bryocella elongata</name>
    <dbReference type="NCBI Taxonomy" id="863522"/>
    <lineage>
        <taxon>Bacteria</taxon>
        <taxon>Pseudomonadati</taxon>
        <taxon>Acidobacteriota</taxon>
        <taxon>Terriglobia</taxon>
        <taxon>Terriglobales</taxon>
        <taxon>Acidobacteriaceae</taxon>
        <taxon>Bryocella</taxon>
    </lineage>
</organism>
<dbReference type="GO" id="GO:0051213">
    <property type="term" value="F:dioxygenase activity"/>
    <property type="evidence" value="ECO:0007669"/>
    <property type="project" value="UniProtKB-KW"/>
</dbReference>
<dbReference type="GO" id="GO:0046872">
    <property type="term" value="F:metal ion binding"/>
    <property type="evidence" value="ECO:0007669"/>
    <property type="project" value="UniProtKB-KW"/>
</dbReference>
<dbReference type="SUPFAM" id="SSF54593">
    <property type="entry name" value="Glyoxalase/Bleomycin resistance protein/Dihydroxybiphenyl dioxygenase"/>
    <property type="match status" value="2"/>
</dbReference>
<keyword evidence="5" id="KW-1185">Reference proteome</keyword>
<keyword evidence="2" id="KW-0732">Signal</keyword>
<accession>A0A1H5Y8V1</accession>
<protein>
    <submittedName>
        <fullName evidence="4">Glyoxalase/Bleomycin resistance protein/Dioxygenase superfamily protein</fullName>
    </submittedName>
</protein>
<name>A0A1H5Y8V1_9BACT</name>
<evidence type="ECO:0000313" key="4">
    <source>
        <dbReference type="EMBL" id="SEG20453.1"/>
    </source>
</evidence>
<keyword evidence="4" id="KW-0560">Oxidoreductase</keyword>
<gene>
    <name evidence="4" type="ORF">SAMN05421819_2184</name>
</gene>
<dbReference type="PROSITE" id="PS51819">
    <property type="entry name" value="VOC"/>
    <property type="match status" value="2"/>
</dbReference>
<feature type="domain" description="VOC" evidence="3">
    <location>
        <begin position="167"/>
        <end position="291"/>
    </location>
</feature>
<dbReference type="Gene3D" id="3.10.180.10">
    <property type="entry name" value="2,3-Dihydroxybiphenyl 1,2-Dioxygenase, domain 1"/>
    <property type="match status" value="2"/>
</dbReference>
<dbReference type="AlphaFoldDB" id="A0A1H5Y8V1"/>
<dbReference type="InterPro" id="IPR051785">
    <property type="entry name" value="MMCE/EMCE_epimerase"/>
</dbReference>
<evidence type="ECO:0000256" key="2">
    <source>
        <dbReference type="SAM" id="SignalP"/>
    </source>
</evidence>
<keyword evidence="4" id="KW-0223">Dioxygenase</keyword>
<evidence type="ECO:0000313" key="5">
    <source>
        <dbReference type="Proteomes" id="UP000236728"/>
    </source>
</evidence>
<dbReference type="PANTHER" id="PTHR43048">
    <property type="entry name" value="METHYLMALONYL-COA EPIMERASE"/>
    <property type="match status" value="1"/>
</dbReference>
<feature type="chain" id="PRO_5009290275" evidence="2">
    <location>
        <begin position="24"/>
        <end position="313"/>
    </location>
</feature>
<dbReference type="GO" id="GO:0046491">
    <property type="term" value="P:L-methylmalonyl-CoA metabolic process"/>
    <property type="evidence" value="ECO:0007669"/>
    <property type="project" value="TreeGrafter"/>
</dbReference>
<keyword evidence="1" id="KW-0479">Metal-binding</keyword>
<dbReference type="CDD" id="cd06587">
    <property type="entry name" value="VOC"/>
    <property type="match status" value="2"/>
</dbReference>